<dbReference type="InterPro" id="IPR001851">
    <property type="entry name" value="ABC_transp_permease"/>
</dbReference>
<dbReference type="Pfam" id="PF02653">
    <property type="entry name" value="BPD_transp_2"/>
    <property type="match status" value="1"/>
</dbReference>
<feature type="transmembrane region" description="Helical" evidence="6">
    <location>
        <begin position="82"/>
        <end position="103"/>
    </location>
</feature>
<proteinExistence type="predicted"/>
<comment type="subcellular location">
    <subcellularLocation>
        <location evidence="1">Cell membrane</location>
        <topology evidence="1">Multi-pass membrane protein</topology>
    </subcellularLocation>
</comment>
<accession>A0ABU0YRV3</accession>
<keyword evidence="4 6" id="KW-1133">Transmembrane helix</keyword>
<dbReference type="PANTHER" id="PTHR30482">
    <property type="entry name" value="HIGH-AFFINITY BRANCHED-CHAIN AMINO ACID TRANSPORT SYSTEM PERMEASE"/>
    <property type="match status" value="1"/>
</dbReference>
<evidence type="ECO:0000256" key="4">
    <source>
        <dbReference type="ARBA" id="ARBA00022989"/>
    </source>
</evidence>
<feature type="transmembrane region" description="Helical" evidence="6">
    <location>
        <begin position="255"/>
        <end position="277"/>
    </location>
</feature>
<keyword evidence="5 6" id="KW-0472">Membrane</keyword>
<feature type="transmembrane region" description="Helical" evidence="6">
    <location>
        <begin position="289"/>
        <end position="307"/>
    </location>
</feature>
<evidence type="ECO:0000313" key="8">
    <source>
        <dbReference type="Proteomes" id="UP001230156"/>
    </source>
</evidence>
<sequence>MERLKSYAFVLPILLLAAIGPSVFEMFGLVQISNFATMALAVLGLAFVWGFLGVLSLGHAAFFGLGAYAYAITVINLNESSFAVMAAIAVPALFSVVLGYFLFFGRVSDVYLGVITLCVTLVLYNFTSATADPSYHIGAAPLGGFNGITAVPQLNWPGDAEQFLEVETTFRICLIVLALVYAALVALRRSSVGRIMVAVRESELRSELLGYDVRLYKMLGFSVSAAVAGLAGALFTAVNGYVGPSAFDLNQASQFLLWVIAGGLGGLAGPVIASFVFQYVSTYLGTSGVNTDLVFGAIIMLFVLLKVRERVPALWGRVLQFRRPARRVQAFTPSARAVESGE</sequence>
<protein>
    <submittedName>
        <fullName evidence="7">Branched-chain amino acid ABC transporter permease</fullName>
    </submittedName>
</protein>
<dbReference type="CDD" id="cd06581">
    <property type="entry name" value="TM_PBP1_LivM_like"/>
    <property type="match status" value="1"/>
</dbReference>
<feature type="transmembrane region" description="Helical" evidence="6">
    <location>
        <begin position="169"/>
        <end position="187"/>
    </location>
</feature>
<comment type="caution">
    <text evidence="7">The sequence shown here is derived from an EMBL/GenBank/DDBJ whole genome shotgun (WGS) entry which is preliminary data.</text>
</comment>
<name>A0ABU0YRV3_9PROT</name>
<dbReference type="InterPro" id="IPR043428">
    <property type="entry name" value="LivM-like"/>
</dbReference>
<evidence type="ECO:0000256" key="6">
    <source>
        <dbReference type="SAM" id="Phobius"/>
    </source>
</evidence>
<keyword evidence="8" id="KW-1185">Reference proteome</keyword>
<feature type="transmembrane region" description="Helical" evidence="6">
    <location>
        <begin position="110"/>
        <end position="127"/>
    </location>
</feature>
<dbReference type="RefSeq" id="WP_379959753.1">
    <property type="nucleotide sequence ID" value="NZ_JAUYVI010000007.1"/>
</dbReference>
<reference evidence="8" key="1">
    <citation type="submission" date="2023-08" db="EMBL/GenBank/DDBJ databases">
        <title>Rhodospirillaceae gen. nov., a novel taxon isolated from the Yangtze River Yuezi River estuary sludge.</title>
        <authorList>
            <person name="Ruan L."/>
        </authorList>
    </citation>
    <scope>NUCLEOTIDE SEQUENCE [LARGE SCALE GENOMIC DNA]</scope>
    <source>
        <strain evidence="8">R-7</strain>
    </source>
</reference>
<dbReference type="EMBL" id="JAUYVI010000007">
    <property type="protein sequence ID" value="MDQ7250454.1"/>
    <property type="molecule type" value="Genomic_DNA"/>
</dbReference>
<feature type="transmembrane region" description="Helical" evidence="6">
    <location>
        <begin position="6"/>
        <end position="27"/>
    </location>
</feature>
<gene>
    <name evidence="7" type="ORF">Q8A70_22380</name>
</gene>
<feature type="transmembrane region" description="Helical" evidence="6">
    <location>
        <begin position="215"/>
        <end position="235"/>
    </location>
</feature>
<evidence type="ECO:0000256" key="1">
    <source>
        <dbReference type="ARBA" id="ARBA00004651"/>
    </source>
</evidence>
<keyword evidence="2" id="KW-1003">Cell membrane</keyword>
<organism evidence="7 8">
    <name type="scientific">Dongia sedimenti</name>
    <dbReference type="NCBI Taxonomy" id="3064282"/>
    <lineage>
        <taxon>Bacteria</taxon>
        <taxon>Pseudomonadati</taxon>
        <taxon>Pseudomonadota</taxon>
        <taxon>Alphaproteobacteria</taxon>
        <taxon>Rhodospirillales</taxon>
        <taxon>Dongiaceae</taxon>
        <taxon>Dongia</taxon>
    </lineage>
</organism>
<evidence type="ECO:0000256" key="3">
    <source>
        <dbReference type="ARBA" id="ARBA00022692"/>
    </source>
</evidence>
<dbReference type="PANTHER" id="PTHR30482:SF4">
    <property type="entry name" value="SLR1201 PROTEIN"/>
    <property type="match status" value="1"/>
</dbReference>
<evidence type="ECO:0000256" key="2">
    <source>
        <dbReference type="ARBA" id="ARBA00022475"/>
    </source>
</evidence>
<dbReference type="Proteomes" id="UP001230156">
    <property type="component" value="Unassembled WGS sequence"/>
</dbReference>
<evidence type="ECO:0000313" key="7">
    <source>
        <dbReference type="EMBL" id="MDQ7250454.1"/>
    </source>
</evidence>
<keyword evidence="3 6" id="KW-0812">Transmembrane</keyword>
<evidence type="ECO:0000256" key="5">
    <source>
        <dbReference type="ARBA" id="ARBA00023136"/>
    </source>
</evidence>
<feature type="transmembrane region" description="Helical" evidence="6">
    <location>
        <begin position="39"/>
        <end position="70"/>
    </location>
</feature>